<feature type="compositionally biased region" description="Polar residues" evidence="1">
    <location>
        <begin position="1242"/>
        <end position="1252"/>
    </location>
</feature>
<feature type="compositionally biased region" description="Polar residues" evidence="1">
    <location>
        <begin position="234"/>
        <end position="248"/>
    </location>
</feature>
<feature type="chain" id="PRO_5044579232" evidence="2">
    <location>
        <begin position="23"/>
        <end position="1344"/>
    </location>
</feature>
<feature type="compositionally biased region" description="Low complexity" evidence="1">
    <location>
        <begin position="819"/>
        <end position="840"/>
    </location>
</feature>
<organism evidence="3">
    <name type="scientific">Sipha flava</name>
    <name type="common">yellow sugarcane aphid</name>
    <dbReference type="NCBI Taxonomy" id="143950"/>
    <lineage>
        <taxon>Eukaryota</taxon>
        <taxon>Metazoa</taxon>
        <taxon>Ecdysozoa</taxon>
        <taxon>Arthropoda</taxon>
        <taxon>Hexapoda</taxon>
        <taxon>Insecta</taxon>
        <taxon>Pterygota</taxon>
        <taxon>Neoptera</taxon>
        <taxon>Paraneoptera</taxon>
        <taxon>Hemiptera</taxon>
        <taxon>Sternorrhyncha</taxon>
        <taxon>Aphidomorpha</taxon>
        <taxon>Aphidoidea</taxon>
        <taxon>Aphididae</taxon>
        <taxon>Sipha</taxon>
    </lineage>
</organism>
<feature type="region of interest" description="Disordered" evidence="1">
    <location>
        <begin position="1277"/>
        <end position="1301"/>
    </location>
</feature>
<dbReference type="OrthoDB" id="6598340at2759"/>
<dbReference type="Proteomes" id="UP000694846">
    <property type="component" value="Unplaced"/>
</dbReference>
<dbReference type="EMBL" id="GGMS01011218">
    <property type="protein sequence ID" value="MBY80421.1"/>
    <property type="molecule type" value="Transcribed_RNA"/>
</dbReference>
<evidence type="ECO:0000313" key="4">
    <source>
        <dbReference type="Proteomes" id="UP000694846"/>
    </source>
</evidence>
<gene>
    <name evidence="5" type="primary">LOC112693581</name>
    <name evidence="3" type="ORF">g.154837</name>
</gene>
<dbReference type="RefSeq" id="XP_025424490.1">
    <property type="nucleotide sequence ID" value="XM_025568705.1"/>
</dbReference>
<keyword evidence="2" id="KW-0732">Signal</keyword>
<sequence length="1344" mass="147091">MNSMRYLILLTFILYEAQNTHGTKHLEYLKSLLSKHLPSTTDQSIVYELQPVYDDDDVEDDTVAEWNKQEYLIHGNPVDQQSFDKLDIIPGLNFGTVIEENPKTNLKENADGNSKILLNSEIIYEANPGIISKANTGTDFEVNSEIDSAANPQQTLVKDKNTEWLLSETTSEKQPEIVDVKNNVPLFKELIIQKINSIKSNIKLKNQPIIKPVVEEISEDSSFLLGNEPCTNNSITEKQSTSTENPCETKSTTTKLSTTTEQPCITKSTTAIPSTDLKPITTEKPCITKSTTAIPTTTQKPITTEKPIITIKTTTTVEPIITTEPYISEEPVICDTSPTTEIPITSTTTAAPSVSKTSTISPKPIVPVTSINTKGPNSNTFNVDINTTCEEPIITIPSQYQISLPPQSYYYSPLPYQFWLNECLTRRNCFPSNQQYASNPIPAHTFATRPLTLGSMPYIVQEYPKQKVNLGHTKVINHINIDARPTNSGPIKQWNHYGYDYQRPIYYNSRTPYAPQTLGSKIPFKTVYSSSGSVHSKQTNQPITANPTNDSVLSTEKINMSQPLSSINLGQRMKWINNDYNRQKLTNKNPISFTFVTQTSQPKVPSVPGSSAVYSTQTNQPIVRYPVDGSPLPANNIKIDTNQQSYPTNPAQSEQWINYAQNNQQLVSSNTPQTSGPEAPPGTAIPYSSVLYSTPTNQPIAEYPNYGSVLPVDNTKIDANQLSYPTNPGQAEQWINYGYNHQNIVPSYIPQSSGPESLFETSIPNSGAVFSAQNNQPISGYHVDGSVLPDNNIKINTNQQSYPTNSAQAEQWINYAYNNQQAPSSNPPQSSGSQTPSGTAIPKSGTVDSAPNNQPISEYSNVGSVIPSNNIKIDTNQPSYPINPAQAEQWTNYAQYNQQLVPSNPPQSSGAAIPESEAVYSAPNNQPISGYRVDGSVLPSNNIKIDTNQPSYPINPAQAEQWINYALKNQQLVSSNAPQRSAPEAPSGTIVPGSSVIYSTQTNQQIAGYPIDGNVLPANNIKINTNQPSYPINSAQAEQWINNAQNNQQLVSSNAPKTSELETPSGTAISYSDAVYSAQNNQPITGYPVDGSVLPASNIKIDPNQPSYPINSAQAEQWIDYAQNSQQLVSSNPPQSSGPETPSAIPNSGAVYSTETFVPITVYPTGDSVSPGEQTNLANSEYIDPNQYYDAMSEANGSGAPLRGDIRFGEDYTTQNTYEQSGRDETLPNTLKQRRQTEVKNNKQTSVRNSSDIKMPISKLPTPDKPVIEHIEAEIPAASEAKPKTPLAQTKKPVVKGKAPTVEIESPKAGKTVTPVTITKTSVIKSDDNVNLKLVKKMLNSKSG</sequence>
<proteinExistence type="predicted"/>
<evidence type="ECO:0000313" key="3">
    <source>
        <dbReference type="EMBL" id="MBY80421.1"/>
    </source>
</evidence>
<protein>
    <submittedName>
        <fullName evidence="5">Mucin-5AC-like</fullName>
    </submittedName>
</protein>
<name>A0A2S2QRR4_9HEMI</name>
<feature type="region of interest" description="Disordered" evidence="1">
    <location>
        <begin position="819"/>
        <end position="864"/>
    </location>
</feature>
<feature type="region of interest" description="Disordered" evidence="1">
    <location>
        <begin position="1216"/>
        <end position="1263"/>
    </location>
</feature>
<dbReference type="GeneID" id="112693581"/>
<accession>A0A2S2QRR4</accession>
<feature type="signal peptide" evidence="2">
    <location>
        <begin position="1"/>
        <end position="22"/>
    </location>
</feature>
<feature type="region of interest" description="Disordered" evidence="1">
    <location>
        <begin position="234"/>
        <end position="254"/>
    </location>
</feature>
<evidence type="ECO:0000256" key="1">
    <source>
        <dbReference type="SAM" id="MobiDB-lite"/>
    </source>
</evidence>
<evidence type="ECO:0000256" key="2">
    <source>
        <dbReference type="SAM" id="SignalP"/>
    </source>
</evidence>
<keyword evidence="4" id="KW-1185">Reference proteome</keyword>
<feature type="compositionally biased region" description="Polar residues" evidence="1">
    <location>
        <begin position="846"/>
        <end position="864"/>
    </location>
</feature>
<evidence type="ECO:0000313" key="5">
    <source>
        <dbReference type="RefSeq" id="XP_025424490.1"/>
    </source>
</evidence>
<reference evidence="3" key="1">
    <citation type="submission" date="2018-04" db="EMBL/GenBank/DDBJ databases">
        <title>Transcriptome assembly of Sipha flava.</title>
        <authorList>
            <person name="Scully E.D."/>
            <person name="Geib S.M."/>
            <person name="Palmer N.A."/>
            <person name="Koch K."/>
            <person name="Bradshaw J."/>
            <person name="Heng-Moss T."/>
            <person name="Sarath G."/>
        </authorList>
    </citation>
    <scope>NUCLEOTIDE SEQUENCE</scope>
</reference>
<feature type="region of interest" description="Disordered" evidence="1">
    <location>
        <begin position="1127"/>
        <end position="1149"/>
    </location>
</feature>
<reference evidence="5" key="2">
    <citation type="submission" date="2025-04" db="UniProtKB">
        <authorList>
            <consortium name="RefSeq"/>
        </authorList>
    </citation>
    <scope>IDENTIFICATION</scope>
    <source>
        <tissue evidence="5">Whole body</tissue>
    </source>
</reference>